<evidence type="ECO:0000256" key="8">
    <source>
        <dbReference type="ARBA" id="ARBA00023136"/>
    </source>
</evidence>
<gene>
    <name evidence="11" type="primary">RvY_16938-1</name>
    <name evidence="11" type="synonym">RvY_16938.1</name>
    <name evidence="11" type="ORF">RvY_16938</name>
</gene>
<dbReference type="GO" id="GO:0042776">
    <property type="term" value="P:proton motive force-driven mitochondrial ATP synthesis"/>
    <property type="evidence" value="ECO:0007669"/>
    <property type="project" value="TreeGrafter"/>
</dbReference>
<keyword evidence="8 10" id="KW-0472">Membrane</keyword>
<organism evidence="11 12">
    <name type="scientific">Ramazzottius varieornatus</name>
    <name type="common">Water bear</name>
    <name type="synonym">Tardigrade</name>
    <dbReference type="NCBI Taxonomy" id="947166"/>
    <lineage>
        <taxon>Eukaryota</taxon>
        <taxon>Metazoa</taxon>
        <taxon>Ecdysozoa</taxon>
        <taxon>Tardigrada</taxon>
        <taxon>Eutardigrada</taxon>
        <taxon>Parachela</taxon>
        <taxon>Hypsibioidea</taxon>
        <taxon>Ramazzottiidae</taxon>
        <taxon>Ramazzottius</taxon>
    </lineage>
</organism>
<dbReference type="AlphaFoldDB" id="A0A1D1W0B2"/>
<dbReference type="GO" id="GO:0046933">
    <property type="term" value="F:proton-transporting ATP synthase activity, rotational mechanism"/>
    <property type="evidence" value="ECO:0007669"/>
    <property type="project" value="TreeGrafter"/>
</dbReference>
<dbReference type="PANTHER" id="PTHR13080">
    <property type="entry name" value="ATP SYNTHASE F CHAIN, MITOCHONDRIAL-RELATED"/>
    <property type="match status" value="1"/>
</dbReference>
<evidence type="ECO:0000313" key="12">
    <source>
        <dbReference type="Proteomes" id="UP000186922"/>
    </source>
</evidence>
<keyword evidence="6" id="KW-0406">Ion transport</keyword>
<keyword evidence="12" id="KW-1185">Reference proteome</keyword>
<evidence type="ECO:0000256" key="2">
    <source>
        <dbReference type="ARBA" id="ARBA00005895"/>
    </source>
</evidence>
<evidence type="ECO:0000256" key="7">
    <source>
        <dbReference type="ARBA" id="ARBA00023128"/>
    </source>
</evidence>
<keyword evidence="10" id="KW-1133">Transmembrane helix</keyword>
<evidence type="ECO:0000256" key="10">
    <source>
        <dbReference type="SAM" id="Phobius"/>
    </source>
</evidence>
<dbReference type="GO" id="GO:0031966">
    <property type="term" value="C:mitochondrial membrane"/>
    <property type="evidence" value="ECO:0007669"/>
    <property type="project" value="UniProtKB-SubCell"/>
</dbReference>
<dbReference type="Pfam" id="PF10206">
    <property type="entry name" value="WRW"/>
    <property type="match status" value="1"/>
</dbReference>
<keyword evidence="9" id="KW-0066">ATP synthesis</keyword>
<evidence type="ECO:0008006" key="13">
    <source>
        <dbReference type="Google" id="ProtNLM"/>
    </source>
</evidence>
<dbReference type="Proteomes" id="UP000186922">
    <property type="component" value="Unassembled WGS sequence"/>
</dbReference>
<comment type="subcellular location">
    <subcellularLocation>
        <location evidence="1">Mitochondrion membrane</location>
    </subcellularLocation>
</comment>
<dbReference type="GO" id="GO:0045259">
    <property type="term" value="C:proton-transporting ATP synthase complex"/>
    <property type="evidence" value="ECO:0007669"/>
    <property type="project" value="UniProtKB-KW"/>
</dbReference>
<evidence type="ECO:0000256" key="5">
    <source>
        <dbReference type="ARBA" id="ARBA00022781"/>
    </source>
</evidence>
<comment type="caution">
    <text evidence="11">The sequence shown here is derived from an EMBL/GenBank/DDBJ whole genome shotgun (WGS) entry which is preliminary data.</text>
</comment>
<sequence>MNKFSYFGLGEYPPEYIRRVHGPYDPSRYYGKPDTPFGEVKISELPRWIARRNWSPMAIIRATARGWWRWQRKYVMVRYGTAAPWVQFFVSLSVLFYGINYKSIRLHNRAKYH</sequence>
<dbReference type="InterPro" id="IPR019344">
    <property type="entry name" value="F1F0-ATPsyn_F_prd"/>
</dbReference>
<keyword evidence="7" id="KW-0496">Mitochondrion</keyword>
<dbReference type="OrthoDB" id="8921675at2759"/>
<evidence type="ECO:0000256" key="3">
    <source>
        <dbReference type="ARBA" id="ARBA00022448"/>
    </source>
</evidence>
<proteinExistence type="inferred from homology"/>
<protein>
    <recommendedName>
        <fullName evidence="13">ATP synthase subunit f, mitochondrial</fullName>
    </recommendedName>
</protein>
<evidence type="ECO:0000256" key="9">
    <source>
        <dbReference type="ARBA" id="ARBA00023310"/>
    </source>
</evidence>
<keyword evidence="10" id="KW-0812">Transmembrane</keyword>
<dbReference type="EMBL" id="BDGG01000014">
    <property type="protein sequence ID" value="GAV07050.1"/>
    <property type="molecule type" value="Genomic_DNA"/>
</dbReference>
<evidence type="ECO:0000256" key="6">
    <source>
        <dbReference type="ARBA" id="ARBA00023065"/>
    </source>
</evidence>
<reference evidence="11 12" key="1">
    <citation type="journal article" date="2016" name="Nat. Commun.">
        <title>Extremotolerant tardigrade genome and improved radiotolerance of human cultured cells by tardigrade-unique protein.</title>
        <authorList>
            <person name="Hashimoto T."/>
            <person name="Horikawa D.D."/>
            <person name="Saito Y."/>
            <person name="Kuwahara H."/>
            <person name="Kozuka-Hata H."/>
            <person name="Shin-I T."/>
            <person name="Minakuchi Y."/>
            <person name="Ohishi K."/>
            <person name="Motoyama A."/>
            <person name="Aizu T."/>
            <person name="Enomoto A."/>
            <person name="Kondo K."/>
            <person name="Tanaka S."/>
            <person name="Hara Y."/>
            <person name="Koshikawa S."/>
            <person name="Sagara H."/>
            <person name="Miura T."/>
            <person name="Yokobori S."/>
            <person name="Miyagawa K."/>
            <person name="Suzuki Y."/>
            <person name="Kubo T."/>
            <person name="Oyama M."/>
            <person name="Kohara Y."/>
            <person name="Fujiyama A."/>
            <person name="Arakawa K."/>
            <person name="Katayama T."/>
            <person name="Toyoda A."/>
            <person name="Kunieda T."/>
        </authorList>
    </citation>
    <scope>NUCLEOTIDE SEQUENCE [LARGE SCALE GENOMIC DNA]</scope>
    <source>
        <strain evidence="11 12">YOKOZUNA-1</strain>
    </source>
</reference>
<dbReference type="STRING" id="947166.A0A1D1W0B2"/>
<evidence type="ECO:0000256" key="1">
    <source>
        <dbReference type="ARBA" id="ARBA00004325"/>
    </source>
</evidence>
<accession>A0A1D1W0B2</accession>
<evidence type="ECO:0000256" key="4">
    <source>
        <dbReference type="ARBA" id="ARBA00022547"/>
    </source>
</evidence>
<keyword evidence="4" id="KW-0138">CF(0)</keyword>
<evidence type="ECO:0000313" key="11">
    <source>
        <dbReference type="EMBL" id="GAV07050.1"/>
    </source>
</evidence>
<dbReference type="PANTHER" id="PTHR13080:SF20">
    <property type="entry name" value="ATP SYNTHASE SUBUNIT F, MITOCHONDRIAL-RELATED"/>
    <property type="match status" value="1"/>
</dbReference>
<name>A0A1D1W0B2_RAMVA</name>
<feature type="transmembrane region" description="Helical" evidence="10">
    <location>
        <begin position="82"/>
        <end position="101"/>
    </location>
</feature>
<keyword evidence="3" id="KW-0813">Transport</keyword>
<comment type="similarity">
    <text evidence="2">Belongs to the ATPase F chain family.</text>
</comment>
<keyword evidence="5" id="KW-0375">Hydrogen ion transport</keyword>